<keyword evidence="4" id="KW-0732">Signal</keyword>
<evidence type="ECO:0000256" key="3">
    <source>
        <dbReference type="SAM" id="MobiDB-lite"/>
    </source>
</evidence>
<evidence type="ECO:0000256" key="1">
    <source>
        <dbReference type="ARBA" id="ARBA00022669"/>
    </source>
</evidence>
<reference evidence="6" key="1">
    <citation type="submission" date="2020-11" db="EMBL/GenBank/DDBJ databases">
        <authorList>
            <consortium name="DOE Joint Genome Institute"/>
            <person name="Ahrendt S."/>
            <person name="Riley R."/>
            <person name="Andreopoulos W."/>
            <person name="Labutti K."/>
            <person name="Pangilinan J."/>
            <person name="Ruiz-Duenas F.J."/>
            <person name="Barrasa J.M."/>
            <person name="Sanchez-Garcia M."/>
            <person name="Camarero S."/>
            <person name="Miyauchi S."/>
            <person name="Serrano A."/>
            <person name="Linde D."/>
            <person name="Babiker R."/>
            <person name="Drula E."/>
            <person name="Ayuso-Fernandez I."/>
            <person name="Pacheco R."/>
            <person name="Padilla G."/>
            <person name="Ferreira P."/>
            <person name="Barriuso J."/>
            <person name="Kellner H."/>
            <person name="Castanera R."/>
            <person name="Alfaro M."/>
            <person name="Ramirez L."/>
            <person name="Pisabarro A.G."/>
            <person name="Kuo A."/>
            <person name="Tritt A."/>
            <person name="Lipzen A."/>
            <person name="He G."/>
            <person name="Yan M."/>
            <person name="Ng V."/>
            <person name="Cullen D."/>
            <person name="Martin F."/>
            <person name="Rosso M.-N."/>
            <person name="Henrissat B."/>
            <person name="Hibbett D."/>
            <person name="Martinez A.T."/>
            <person name="Grigoriev I.V."/>
        </authorList>
    </citation>
    <scope>NUCLEOTIDE SEQUENCE</scope>
    <source>
        <strain evidence="6">CBS 506.95</strain>
    </source>
</reference>
<dbReference type="InterPro" id="IPR036779">
    <property type="entry name" value="LysM_dom_sf"/>
</dbReference>
<dbReference type="InterPro" id="IPR018392">
    <property type="entry name" value="LysM"/>
</dbReference>
<dbReference type="InterPro" id="IPR052210">
    <property type="entry name" value="LysM1-like"/>
</dbReference>
<protein>
    <recommendedName>
        <fullName evidence="5">LysM domain-containing protein</fullName>
    </recommendedName>
</protein>
<dbReference type="GO" id="GO:0008061">
    <property type="term" value="F:chitin binding"/>
    <property type="evidence" value="ECO:0007669"/>
    <property type="project" value="UniProtKB-KW"/>
</dbReference>
<evidence type="ECO:0000256" key="2">
    <source>
        <dbReference type="ARBA" id="ARBA00023026"/>
    </source>
</evidence>
<evidence type="ECO:0000313" key="6">
    <source>
        <dbReference type="EMBL" id="KAF9530904.1"/>
    </source>
</evidence>
<dbReference type="Pfam" id="PF01476">
    <property type="entry name" value="LysM"/>
    <property type="match status" value="2"/>
</dbReference>
<dbReference type="PROSITE" id="PS51782">
    <property type="entry name" value="LYSM"/>
    <property type="match status" value="2"/>
</dbReference>
<comment type="caution">
    <text evidence="6">The sequence shown here is derived from an EMBL/GenBank/DDBJ whole genome shotgun (WGS) entry which is preliminary data.</text>
</comment>
<keyword evidence="1" id="KW-0147">Chitin-binding</keyword>
<feature type="compositionally biased region" description="Low complexity" evidence="3">
    <location>
        <begin position="246"/>
        <end position="261"/>
    </location>
</feature>
<organism evidence="6 7">
    <name type="scientific">Crepidotus variabilis</name>
    <dbReference type="NCBI Taxonomy" id="179855"/>
    <lineage>
        <taxon>Eukaryota</taxon>
        <taxon>Fungi</taxon>
        <taxon>Dikarya</taxon>
        <taxon>Basidiomycota</taxon>
        <taxon>Agaricomycotina</taxon>
        <taxon>Agaricomycetes</taxon>
        <taxon>Agaricomycetidae</taxon>
        <taxon>Agaricales</taxon>
        <taxon>Agaricineae</taxon>
        <taxon>Crepidotaceae</taxon>
        <taxon>Crepidotus</taxon>
    </lineage>
</organism>
<accession>A0A9P6ELQ8</accession>
<evidence type="ECO:0000256" key="4">
    <source>
        <dbReference type="SAM" id="SignalP"/>
    </source>
</evidence>
<feature type="domain" description="LysM" evidence="5">
    <location>
        <begin position="92"/>
        <end position="139"/>
    </location>
</feature>
<dbReference type="SMART" id="SM00257">
    <property type="entry name" value="LysM"/>
    <property type="match status" value="2"/>
</dbReference>
<evidence type="ECO:0000313" key="7">
    <source>
        <dbReference type="Proteomes" id="UP000807306"/>
    </source>
</evidence>
<dbReference type="PANTHER" id="PTHR34997">
    <property type="entry name" value="AM15"/>
    <property type="match status" value="1"/>
</dbReference>
<feature type="signal peptide" evidence="4">
    <location>
        <begin position="1"/>
        <end position="20"/>
    </location>
</feature>
<dbReference type="EMBL" id="MU157837">
    <property type="protein sequence ID" value="KAF9530904.1"/>
    <property type="molecule type" value="Genomic_DNA"/>
</dbReference>
<sequence length="269" mass="26826">MFKLTVSLLVLALSSSSVLGLAVRQVDLSDSLSASSSALSSTSAVTLTSTIPGDDATVTVTGTPTTVSDSPTSTIDATPVPSSTAAPSGCTKTYTIVEGDTCWGISASQQVPSSALAQLNAASINSECTNLQVGQQLCLEDATSACSTPYTVVDGDYCEKVADANSISLEEFYALNVDIDSVGCSNLFTGSTVCVGSGNSTTPVPTDTVITSALPSTSDFPSPTLTSLPSSSVIGSTSGILSSTITNAPSSSSVPSSTLSSQDPGATTV</sequence>
<dbReference type="SUPFAM" id="SSF54106">
    <property type="entry name" value="LysM domain"/>
    <property type="match status" value="2"/>
</dbReference>
<proteinExistence type="predicted"/>
<evidence type="ECO:0000259" key="5">
    <source>
        <dbReference type="PROSITE" id="PS51782"/>
    </source>
</evidence>
<dbReference type="Gene3D" id="3.10.350.10">
    <property type="entry name" value="LysM domain"/>
    <property type="match status" value="2"/>
</dbReference>
<feature type="domain" description="LysM" evidence="5">
    <location>
        <begin position="148"/>
        <end position="195"/>
    </location>
</feature>
<name>A0A9P6ELQ8_9AGAR</name>
<dbReference type="Proteomes" id="UP000807306">
    <property type="component" value="Unassembled WGS sequence"/>
</dbReference>
<feature type="chain" id="PRO_5040458078" description="LysM domain-containing protein" evidence="4">
    <location>
        <begin position="21"/>
        <end position="269"/>
    </location>
</feature>
<gene>
    <name evidence="6" type="ORF">CPB83DRAFT_849841</name>
</gene>
<dbReference type="AlphaFoldDB" id="A0A9P6ELQ8"/>
<feature type="region of interest" description="Disordered" evidence="3">
    <location>
        <begin position="63"/>
        <end position="82"/>
    </location>
</feature>
<dbReference type="PANTHER" id="PTHR34997:SF1">
    <property type="entry name" value="PEPTIDOGLYCAN-BINDING LYSIN DOMAIN"/>
    <property type="match status" value="1"/>
</dbReference>
<feature type="region of interest" description="Disordered" evidence="3">
    <location>
        <begin position="246"/>
        <end position="269"/>
    </location>
</feature>
<dbReference type="CDD" id="cd00118">
    <property type="entry name" value="LysM"/>
    <property type="match status" value="1"/>
</dbReference>
<keyword evidence="2" id="KW-0843">Virulence</keyword>
<keyword evidence="7" id="KW-1185">Reference proteome</keyword>
<feature type="compositionally biased region" description="Low complexity" evidence="3">
    <location>
        <begin position="63"/>
        <end position="74"/>
    </location>
</feature>
<dbReference type="OrthoDB" id="5985073at2759"/>